<evidence type="ECO:0000256" key="6">
    <source>
        <dbReference type="SAM" id="Coils"/>
    </source>
</evidence>
<evidence type="ECO:0000256" key="5">
    <source>
        <dbReference type="HAMAP-Rule" id="MF_01114"/>
    </source>
</evidence>
<sequence length="271" mass="29907">MNELHAPKRPTDTPQGAGWPLSAFPATGDDSWGSPDQIPGWADTPEAHQAQPLEPTSAPEWAPRGTGGHPSGKKRARTSGFGSGPAGGQRRKTGGETSAETVERRRTPQSEIDPASQARDIVLRQLTASAKSRDQLRRKLAEKEIPEDIAEQVLDRFEEVNLVDDTAFADAWVRGRARSRGLARSAIRRELRQKGIDDEQAEEALEQLTDEDEAQTARELVDKKLRSPSMGADREREVRRLVGMLCRKGYGPGLAFRIVGEAWDETYSAQY</sequence>
<dbReference type="InterPro" id="IPR036388">
    <property type="entry name" value="WH-like_DNA-bd_sf"/>
</dbReference>
<protein>
    <recommendedName>
        <fullName evidence="3 5">Regulatory protein RecX</fullName>
    </recommendedName>
</protein>
<dbReference type="HAMAP" id="MF_01114">
    <property type="entry name" value="RecX"/>
    <property type="match status" value="1"/>
</dbReference>
<evidence type="ECO:0000313" key="11">
    <source>
        <dbReference type="EMBL" id="MBB2996186.1"/>
    </source>
</evidence>
<evidence type="ECO:0000259" key="9">
    <source>
        <dbReference type="Pfam" id="PF21981"/>
    </source>
</evidence>
<comment type="caution">
    <text evidence="11">The sequence shown here is derived from an EMBL/GenBank/DDBJ whole genome shotgun (WGS) entry which is preliminary data.</text>
</comment>
<evidence type="ECO:0000256" key="2">
    <source>
        <dbReference type="ARBA" id="ARBA00009695"/>
    </source>
</evidence>
<feature type="domain" description="RecX second three-helical" evidence="8">
    <location>
        <begin position="164"/>
        <end position="205"/>
    </location>
</feature>
<feature type="domain" description="RecX third three-helical" evidence="9">
    <location>
        <begin position="211"/>
        <end position="258"/>
    </location>
</feature>
<dbReference type="Gene3D" id="1.10.10.10">
    <property type="entry name" value="Winged helix-like DNA-binding domain superfamily/Winged helix DNA-binding domain"/>
    <property type="match status" value="2"/>
</dbReference>
<feature type="coiled-coil region" evidence="6">
    <location>
        <begin position="191"/>
        <end position="218"/>
    </location>
</feature>
<dbReference type="InterPro" id="IPR003783">
    <property type="entry name" value="Regulatory_RecX"/>
</dbReference>
<evidence type="ECO:0000256" key="4">
    <source>
        <dbReference type="ARBA" id="ARBA00022490"/>
    </source>
</evidence>
<evidence type="ECO:0000259" key="10">
    <source>
        <dbReference type="Pfam" id="PF21982"/>
    </source>
</evidence>
<accession>A0A839QQB7</accession>
<dbReference type="Proteomes" id="UP000523000">
    <property type="component" value="Unassembled WGS sequence"/>
</dbReference>
<dbReference type="InterPro" id="IPR053925">
    <property type="entry name" value="RecX_HTH_3rd"/>
</dbReference>
<reference evidence="11 12" key="1">
    <citation type="submission" date="2020-08" db="EMBL/GenBank/DDBJ databases">
        <title>Sequencing the genomes of 1000 actinobacteria strains.</title>
        <authorList>
            <person name="Klenk H.-P."/>
        </authorList>
    </citation>
    <scope>NUCLEOTIDE SEQUENCE [LARGE SCALE GENOMIC DNA]</scope>
    <source>
        <strain evidence="11 12">DSM 22826</strain>
    </source>
</reference>
<dbReference type="GO" id="GO:0006282">
    <property type="term" value="P:regulation of DNA repair"/>
    <property type="evidence" value="ECO:0007669"/>
    <property type="project" value="UniProtKB-UniRule"/>
</dbReference>
<dbReference type="Pfam" id="PF02631">
    <property type="entry name" value="RecX_HTH2"/>
    <property type="match status" value="1"/>
</dbReference>
<dbReference type="InterPro" id="IPR053924">
    <property type="entry name" value="RecX_HTH_2nd"/>
</dbReference>
<dbReference type="RefSeq" id="WP_246380476.1">
    <property type="nucleotide sequence ID" value="NZ_BAABGK010000002.1"/>
</dbReference>
<evidence type="ECO:0000313" key="12">
    <source>
        <dbReference type="Proteomes" id="UP000523000"/>
    </source>
</evidence>
<dbReference type="PANTHER" id="PTHR33602:SF1">
    <property type="entry name" value="REGULATORY PROTEIN RECX FAMILY PROTEIN"/>
    <property type="match status" value="1"/>
</dbReference>
<evidence type="ECO:0000256" key="1">
    <source>
        <dbReference type="ARBA" id="ARBA00004496"/>
    </source>
</evidence>
<organism evidence="11 12">
    <name type="scientific">Paeniglutamicibacter cryotolerans</name>
    <dbReference type="NCBI Taxonomy" id="670079"/>
    <lineage>
        <taxon>Bacteria</taxon>
        <taxon>Bacillati</taxon>
        <taxon>Actinomycetota</taxon>
        <taxon>Actinomycetes</taxon>
        <taxon>Micrococcales</taxon>
        <taxon>Micrococcaceae</taxon>
        <taxon>Paeniglutamicibacter</taxon>
    </lineage>
</organism>
<dbReference type="Pfam" id="PF21981">
    <property type="entry name" value="RecX_HTH3"/>
    <property type="match status" value="1"/>
</dbReference>
<evidence type="ECO:0000259" key="8">
    <source>
        <dbReference type="Pfam" id="PF02631"/>
    </source>
</evidence>
<dbReference type="InterPro" id="IPR053926">
    <property type="entry name" value="RecX_HTH_1st"/>
</dbReference>
<feature type="domain" description="RecX first three-helical" evidence="10">
    <location>
        <begin position="118"/>
        <end position="156"/>
    </location>
</feature>
<name>A0A839QQB7_9MICC</name>
<dbReference type="AlphaFoldDB" id="A0A839QQB7"/>
<dbReference type="GO" id="GO:0005737">
    <property type="term" value="C:cytoplasm"/>
    <property type="evidence" value="ECO:0007669"/>
    <property type="project" value="UniProtKB-SubCell"/>
</dbReference>
<gene>
    <name evidence="5" type="primary">recX</name>
    <name evidence="11" type="ORF">E9229_002377</name>
</gene>
<proteinExistence type="inferred from homology"/>
<evidence type="ECO:0000256" key="3">
    <source>
        <dbReference type="ARBA" id="ARBA00018111"/>
    </source>
</evidence>
<keyword evidence="4 5" id="KW-0963">Cytoplasm</keyword>
<feature type="region of interest" description="Disordered" evidence="7">
    <location>
        <begin position="1"/>
        <end position="120"/>
    </location>
</feature>
<keyword evidence="12" id="KW-1185">Reference proteome</keyword>
<feature type="compositionally biased region" description="Basic and acidic residues" evidence="7">
    <location>
        <begin position="1"/>
        <end position="11"/>
    </location>
</feature>
<dbReference type="EMBL" id="JACHVS010000001">
    <property type="protein sequence ID" value="MBB2996186.1"/>
    <property type="molecule type" value="Genomic_DNA"/>
</dbReference>
<evidence type="ECO:0000256" key="7">
    <source>
        <dbReference type="SAM" id="MobiDB-lite"/>
    </source>
</evidence>
<comment type="subcellular location">
    <subcellularLocation>
        <location evidence="1 5">Cytoplasm</location>
    </subcellularLocation>
</comment>
<comment type="function">
    <text evidence="5">Modulates RecA activity.</text>
</comment>
<keyword evidence="6" id="KW-0175">Coiled coil</keyword>
<comment type="similarity">
    <text evidence="2 5">Belongs to the RecX family.</text>
</comment>
<dbReference type="PANTHER" id="PTHR33602">
    <property type="entry name" value="REGULATORY PROTEIN RECX FAMILY PROTEIN"/>
    <property type="match status" value="1"/>
</dbReference>
<dbReference type="Pfam" id="PF21982">
    <property type="entry name" value="RecX_HTH1"/>
    <property type="match status" value="1"/>
</dbReference>